<feature type="domain" description="Serine aminopeptidase S33" evidence="4">
    <location>
        <begin position="61"/>
        <end position="167"/>
    </location>
</feature>
<evidence type="ECO:0000313" key="6">
    <source>
        <dbReference type="Proteomes" id="UP000077469"/>
    </source>
</evidence>
<keyword evidence="6" id="KW-1185">Reference proteome</keyword>
<feature type="transmembrane region" description="Helical" evidence="3">
    <location>
        <begin position="427"/>
        <end position="449"/>
    </location>
</feature>
<dbReference type="STRING" id="1123384.AJ81_07090"/>
<gene>
    <name evidence="5" type="ORF">AJ81_07090</name>
</gene>
<keyword evidence="3" id="KW-0812">Transmembrane</keyword>
<proteinExistence type="inferred from homology"/>
<dbReference type="InterPro" id="IPR022742">
    <property type="entry name" value="Hydrolase_4"/>
</dbReference>
<evidence type="ECO:0000313" key="5">
    <source>
        <dbReference type="EMBL" id="AJC73991.1"/>
    </source>
</evidence>
<reference evidence="5 6" key="1">
    <citation type="submission" date="2014-01" db="EMBL/GenBank/DDBJ databases">
        <title>Genome sequencing of Thermotog hypogea.</title>
        <authorList>
            <person name="Zhang X."/>
            <person name="Alvare G."/>
            <person name="Fristensky B."/>
            <person name="Chen L."/>
            <person name="Suen T."/>
            <person name="Chen Q."/>
            <person name="Ma K."/>
        </authorList>
    </citation>
    <scope>NUCLEOTIDE SEQUENCE [LARGE SCALE GENOMIC DNA]</scope>
    <source>
        <strain evidence="5 6">DSM 11164</strain>
    </source>
</reference>
<dbReference type="PRINTS" id="PR00111">
    <property type="entry name" value="ABHYDROLASE"/>
</dbReference>
<feature type="transmembrane region" description="Helical" evidence="3">
    <location>
        <begin position="371"/>
        <end position="396"/>
    </location>
</feature>
<dbReference type="InterPro" id="IPR050261">
    <property type="entry name" value="FrsA_esterase"/>
</dbReference>
<keyword evidence="3" id="KW-1133">Transmembrane helix</keyword>
<feature type="transmembrane region" description="Helical" evidence="3">
    <location>
        <begin position="574"/>
        <end position="594"/>
    </location>
</feature>
<dbReference type="Gene3D" id="3.40.50.1820">
    <property type="entry name" value="alpha/beta hydrolase"/>
    <property type="match status" value="1"/>
</dbReference>
<organism evidence="5 6">
    <name type="scientific">Pseudothermotoga hypogea DSM 11164 = NBRC 106472</name>
    <dbReference type="NCBI Taxonomy" id="1123384"/>
    <lineage>
        <taxon>Bacteria</taxon>
        <taxon>Thermotogati</taxon>
        <taxon>Thermotogota</taxon>
        <taxon>Thermotogae</taxon>
        <taxon>Thermotogales</taxon>
        <taxon>Thermotogaceae</taxon>
        <taxon>Pseudothermotoga</taxon>
    </lineage>
</organism>
<evidence type="ECO:0000259" key="4">
    <source>
        <dbReference type="Pfam" id="PF12146"/>
    </source>
</evidence>
<keyword evidence="3" id="KW-0472">Membrane</keyword>
<dbReference type="PANTHER" id="PTHR22946">
    <property type="entry name" value="DIENELACTONE HYDROLASE DOMAIN-CONTAINING PROTEIN-RELATED"/>
    <property type="match status" value="1"/>
</dbReference>
<feature type="transmembrane region" description="Helical" evidence="3">
    <location>
        <begin position="548"/>
        <end position="567"/>
    </location>
</feature>
<dbReference type="KEGG" id="phy:AJ81_07090"/>
<dbReference type="PATRIC" id="fig|1123384.7.peg.1424"/>
<feature type="transmembrane region" description="Helical" evidence="3">
    <location>
        <begin position="505"/>
        <end position="528"/>
    </location>
</feature>
<dbReference type="SUPFAM" id="SSF53474">
    <property type="entry name" value="alpha/beta-Hydrolases"/>
    <property type="match status" value="1"/>
</dbReference>
<dbReference type="PaxDb" id="1123384-AJ81_07090"/>
<comment type="similarity">
    <text evidence="2">Belongs to the AB hydrolase superfamily. FUS2 hydrolase family.</text>
</comment>
<dbReference type="InterPro" id="IPR029058">
    <property type="entry name" value="AB_hydrolase_fold"/>
</dbReference>
<dbReference type="OrthoDB" id="9780269at2"/>
<dbReference type="PANTHER" id="PTHR22946:SF9">
    <property type="entry name" value="POLYKETIDE TRANSFERASE AF380"/>
    <property type="match status" value="1"/>
</dbReference>
<evidence type="ECO:0000256" key="1">
    <source>
        <dbReference type="ARBA" id="ARBA00022801"/>
    </source>
</evidence>
<sequence>MKKGVFWVLLSLALVFVGSLIAHLVQTDFGRVQVKDVRFVSSDGKILSALLFIPKGVSPEKPAPAVLTMHGYINSRETQSGFNIEFARRGYVVFAMDMAGHGYSEQIKGGLANPARGAADGLLYLASLPFVDKDNIAVEGHSMGGWSTLSAAGRYPHLVRTVILVGSSSETYGAPKVTAETPFNFAVIFSKYDEFSRLMWGVEKASDIVKTQKLKIAFGTTEDVVPNKLYGSFENKSARKLYIPNCTHPGDHLSTEAIGNAIEFLQDSIKPPKYIDPKNQIWPWKEFGTLLGLIGGIMFLLSYGYCLLQTAYFSSLRSRPIGFQVNNKALSIITWLVGFFLVTAIPAFTFFRFQQPGGRTPTPNAFWPQSLTIGFARWATFNALIAIGLFIVWHFVYHRRIGGNLVSYGLATNLEKPKFHLGQLWKAFALSVCTVFATHIVLSIVYWAFKVDFRWWVIALKPMDFARFWIFIKFLPPFALFAFVNALVLNGQLKAKESKSEVTSTAVWMVSSALANCLGILILVLLQVGKLFATQTLYFPTQPLLGIVAYQFVFLTAVVGAISSFFYRRTGNIYVGAFVNALFVTWYIVAGQAIQFAG</sequence>
<evidence type="ECO:0000256" key="2">
    <source>
        <dbReference type="ARBA" id="ARBA00038115"/>
    </source>
</evidence>
<dbReference type="Pfam" id="PF12146">
    <property type="entry name" value="Hydrolase_4"/>
    <property type="match status" value="1"/>
</dbReference>
<dbReference type="AlphaFoldDB" id="A0A0X1KRZ2"/>
<dbReference type="Proteomes" id="UP000077469">
    <property type="component" value="Chromosome"/>
</dbReference>
<feature type="transmembrane region" description="Helical" evidence="3">
    <location>
        <begin position="329"/>
        <end position="351"/>
    </location>
</feature>
<protein>
    <submittedName>
        <fullName evidence="5">Alpha/beta hydrolase</fullName>
    </submittedName>
</protein>
<feature type="transmembrane region" description="Helical" evidence="3">
    <location>
        <begin position="287"/>
        <end position="308"/>
    </location>
</feature>
<dbReference type="RefSeq" id="WP_031504390.1">
    <property type="nucleotide sequence ID" value="NC_022795.1"/>
</dbReference>
<dbReference type="InterPro" id="IPR000073">
    <property type="entry name" value="AB_hydrolase_1"/>
</dbReference>
<name>A0A0X1KRZ2_9THEM</name>
<accession>A0A0X1KRZ2</accession>
<feature type="transmembrane region" description="Helical" evidence="3">
    <location>
        <begin position="469"/>
        <end position="493"/>
    </location>
</feature>
<dbReference type="GO" id="GO:0052689">
    <property type="term" value="F:carboxylic ester hydrolase activity"/>
    <property type="evidence" value="ECO:0007669"/>
    <property type="project" value="UniProtKB-ARBA"/>
</dbReference>
<evidence type="ECO:0000256" key="3">
    <source>
        <dbReference type="SAM" id="Phobius"/>
    </source>
</evidence>
<dbReference type="EMBL" id="CP007141">
    <property type="protein sequence ID" value="AJC73991.1"/>
    <property type="molecule type" value="Genomic_DNA"/>
</dbReference>
<keyword evidence="1 5" id="KW-0378">Hydrolase</keyword>